<keyword evidence="3" id="KW-1185">Reference proteome</keyword>
<proteinExistence type="predicted"/>
<feature type="compositionally biased region" description="Low complexity" evidence="1">
    <location>
        <begin position="1"/>
        <end position="24"/>
    </location>
</feature>
<reference evidence="2" key="2">
    <citation type="submission" date="2021-02" db="EMBL/GenBank/DDBJ databases">
        <authorList>
            <person name="Kimball J.A."/>
            <person name="Haas M.W."/>
            <person name="Macchietto M."/>
            <person name="Kono T."/>
            <person name="Duquette J."/>
            <person name="Shao M."/>
        </authorList>
    </citation>
    <scope>NUCLEOTIDE SEQUENCE</scope>
    <source>
        <tissue evidence="2">Fresh leaf tissue</tissue>
    </source>
</reference>
<dbReference type="AlphaFoldDB" id="A0A8J6BKD6"/>
<name>A0A8J6BKD6_ZIZPA</name>
<organism evidence="2 3">
    <name type="scientific">Zizania palustris</name>
    <name type="common">Northern wild rice</name>
    <dbReference type="NCBI Taxonomy" id="103762"/>
    <lineage>
        <taxon>Eukaryota</taxon>
        <taxon>Viridiplantae</taxon>
        <taxon>Streptophyta</taxon>
        <taxon>Embryophyta</taxon>
        <taxon>Tracheophyta</taxon>
        <taxon>Spermatophyta</taxon>
        <taxon>Magnoliopsida</taxon>
        <taxon>Liliopsida</taxon>
        <taxon>Poales</taxon>
        <taxon>Poaceae</taxon>
        <taxon>BOP clade</taxon>
        <taxon>Oryzoideae</taxon>
        <taxon>Oryzeae</taxon>
        <taxon>Zizaniinae</taxon>
        <taxon>Zizania</taxon>
    </lineage>
</organism>
<dbReference type="Proteomes" id="UP000729402">
    <property type="component" value="Unassembled WGS sequence"/>
</dbReference>
<accession>A0A8J6BKD6</accession>
<sequence>MALAASSPASPFLPPAAEQEAAEGASHHVDHSLTGPNAWREGVTTATSSEREAPRPGPGGQTNNGDVLEAKPRRGGGAFERPASTPPPRKGHGGMTNAVAAAADYSNNPEKPGAPAEGGGGDGGVIHGPC</sequence>
<comment type="caution">
    <text evidence="2">The sequence shown here is derived from an EMBL/GenBank/DDBJ whole genome shotgun (WGS) entry which is preliminary data.</text>
</comment>
<protein>
    <submittedName>
        <fullName evidence="2">Uncharacterized protein</fullName>
    </submittedName>
</protein>
<feature type="compositionally biased region" description="Gly residues" evidence="1">
    <location>
        <begin position="116"/>
        <end position="130"/>
    </location>
</feature>
<evidence type="ECO:0000313" key="3">
    <source>
        <dbReference type="Proteomes" id="UP000729402"/>
    </source>
</evidence>
<evidence type="ECO:0000313" key="2">
    <source>
        <dbReference type="EMBL" id="KAG8086876.1"/>
    </source>
</evidence>
<reference evidence="2" key="1">
    <citation type="journal article" date="2021" name="bioRxiv">
        <title>Whole Genome Assembly and Annotation of Northern Wild Rice, Zizania palustris L., Supports a Whole Genome Duplication in the Zizania Genus.</title>
        <authorList>
            <person name="Haas M."/>
            <person name="Kono T."/>
            <person name="Macchietto M."/>
            <person name="Millas R."/>
            <person name="McGilp L."/>
            <person name="Shao M."/>
            <person name="Duquette J."/>
            <person name="Hirsch C.N."/>
            <person name="Kimball J."/>
        </authorList>
    </citation>
    <scope>NUCLEOTIDE SEQUENCE</scope>
    <source>
        <tissue evidence="2">Fresh leaf tissue</tissue>
    </source>
</reference>
<evidence type="ECO:0000256" key="1">
    <source>
        <dbReference type="SAM" id="MobiDB-lite"/>
    </source>
</evidence>
<gene>
    <name evidence="2" type="ORF">GUJ93_ZPchr0010g8418</name>
</gene>
<dbReference type="EMBL" id="JAAALK010000082">
    <property type="protein sequence ID" value="KAG8086876.1"/>
    <property type="molecule type" value="Genomic_DNA"/>
</dbReference>
<feature type="region of interest" description="Disordered" evidence="1">
    <location>
        <begin position="1"/>
        <end position="130"/>
    </location>
</feature>